<dbReference type="AlphaFoldDB" id="A0A918XB29"/>
<evidence type="ECO:0000313" key="1">
    <source>
        <dbReference type="EMBL" id="GHD20958.1"/>
    </source>
</evidence>
<evidence type="ECO:0000313" key="2">
    <source>
        <dbReference type="Proteomes" id="UP000654947"/>
    </source>
</evidence>
<dbReference type="EMBL" id="BMXL01000005">
    <property type="protein sequence ID" value="GHD20958.1"/>
    <property type="molecule type" value="Genomic_DNA"/>
</dbReference>
<dbReference type="Proteomes" id="UP000654947">
    <property type="component" value="Unassembled WGS sequence"/>
</dbReference>
<protein>
    <submittedName>
        <fullName evidence="1">Uncharacterized protein</fullName>
    </submittedName>
</protein>
<comment type="caution">
    <text evidence="1">The sequence shown here is derived from an EMBL/GenBank/DDBJ whole genome shotgun (WGS) entry which is preliminary data.</text>
</comment>
<keyword evidence="2" id="KW-1185">Reference proteome</keyword>
<accession>A0A918XB29</accession>
<sequence>MSCGLRAAECVSAKHAPQVGRGAGNAAAPPPGPVGVAIAVRFPGRGGDRSQDHLSLTGPVLLVDPFLTRRGAGAGAGRAVALFRRRAAAGPNTSASHWE</sequence>
<reference evidence="1 2" key="1">
    <citation type="journal article" date="2014" name="Int. J. Syst. Evol. Microbiol.">
        <title>Complete genome sequence of Corynebacterium casei LMG S-19264T (=DSM 44701T), isolated from a smear-ripened cheese.</title>
        <authorList>
            <consortium name="US DOE Joint Genome Institute (JGI-PGF)"/>
            <person name="Walter F."/>
            <person name="Albersmeier A."/>
            <person name="Kalinowski J."/>
            <person name="Ruckert C."/>
        </authorList>
    </citation>
    <scope>NUCLEOTIDE SEQUENCE [LARGE SCALE GENOMIC DNA]</scope>
    <source>
        <strain evidence="1 2">KCTC 19473</strain>
    </source>
</reference>
<organism evidence="1 2">
    <name type="scientific">Nocardiopsis kunsanensis</name>
    <dbReference type="NCBI Taxonomy" id="141693"/>
    <lineage>
        <taxon>Bacteria</taxon>
        <taxon>Bacillati</taxon>
        <taxon>Actinomycetota</taxon>
        <taxon>Actinomycetes</taxon>
        <taxon>Streptosporangiales</taxon>
        <taxon>Nocardiopsidaceae</taxon>
        <taxon>Nocardiopsis</taxon>
    </lineage>
</organism>
<proteinExistence type="predicted"/>
<gene>
    <name evidence="1" type="ORF">GCM10007147_13820</name>
</gene>
<name>A0A918XB29_9ACTN</name>